<sequence length="323" mass="34222">MPQVPEHEPRVLAVVTAPATADRTVEHALREGRDARAESDGPVAVEVLVLAPDETTGEATARRVETAVSAFDGLDAPAPQVSTVVPGAGADSTDALLAQLDGRRVTRLVLAADSELAVERLRDRLGVGAVELVGGEPPGGRRSLVHAGGWRRYATVFALSYLFYLAIGGFVGGLDLLTGAFSAAVVALALSSVSFVDAPTRRRTVPRVARTVAFLPVLLWEVAKANVALAVVILHPRLPIDPSVDALETDTREDLERMVLANSITLTPGTLTVDVQDRTFLVHSLTAESRESLESGRLQRLVSWVFHGRGADAEPTDDGGKDP</sequence>
<keyword evidence="3 6" id="KW-0812">Transmembrane</keyword>
<feature type="transmembrane region" description="Helical" evidence="6">
    <location>
        <begin position="176"/>
        <end position="196"/>
    </location>
</feature>
<proteinExistence type="predicted"/>
<dbReference type="PANTHER" id="PTHR34584:SF1">
    <property type="entry name" value="NA(+)_H(+) ANTIPORTER SUBUNIT E1"/>
    <property type="match status" value="1"/>
</dbReference>
<evidence type="ECO:0000256" key="2">
    <source>
        <dbReference type="ARBA" id="ARBA00022475"/>
    </source>
</evidence>
<evidence type="ECO:0000313" key="8">
    <source>
        <dbReference type="Proteomes" id="UP001597034"/>
    </source>
</evidence>
<dbReference type="RefSeq" id="WP_256401124.1">
    <property type="nucleotide sequence ID" value="NZ_JANHJR010000003.1"/>
</dbReference>
<feature type="transmembrane region" description="Helical" evidence="6">
    <location>
        <begin position="150"/>
        <end position="170"/>
    </location>
</feature>
<evidence type="ECO:0000256" key="4">
    <source>
        <dbReference type="ARBA" id="ARBA00022989"/>
    </source>
</evidence>
<accession>A0ABD6DPP9</accession>
<dbReference type="Proteomes" id="UP001597034">
    <property type="component" value="Unassembled WGS sequence"/>
</dbReference>
<keyword evidence="4 6" id="KW-1133">Transmembrane helix</keyword>
<dbReference type="GO" id="GO:0005886">
    <property type="term" value="C:plasma membrane"/>
    <property type="evidence" value="ECO:0007669"/>
    <property type="project" value="UniProtKB-SubCell"/>
</dbReference>
<dbReference type="PANTHER" id="PTHR34584">
    <property type="entry name" value="NA(+)/H(+) ANTIPORTER SUBUNIT E1"/>
    <property type="match status" value="1"/>
</dbReference>
<keyword evidence="2" id="KW-1003">Cell membrane</keyword>
<evidence type="ECO:0000256" key="3">
    <source>
        <dbReference type="ARBA" id="ARBA00022692"/>
    </source>
</evidence>
<dbReference type="AlphaFoldDB" id="A0ABD6DPP9"/>
<protein>
    <submittedName>
        <fullName evidence="7">Na+/H+ antiporter subunit E</fullName>
    </submittedName>
</protein>
<feature type="transmembrane region" description="Helical" evidence="6">
    <location>
        <begin position="208"/>
        <end position="234"/>
    </location>
</feature>
<organism evidence="7 8">
    <name type="scientific">Haloarchaeobius litoreus</name>
    <dbReference type="NCBI Taxonomy" id="755306"/>
    <lineage>
        <taxon>Archaea</taxon>
        <taxon>Methanobacteriati</taxon>
        <taxon>Methanobacteriota</taxon>
        <taxon>Stenosarchaea group</taxon>
        <taxon>Halobacteria</taxon>
        <taxon>Halobacteriales</taxon>
        <taxon>Halorubellaceae</taxon>
        <taxon>Haloarchaeobius</taxon>
    </lineage>
</organism>
<evidence type="ECO:0000256" key="5">
    <source>
        <dbReference type="ARBA" id="ARBA00023136"/>
    </source>
</evidence>
<name>A0ABD6DPP9_9EURY</name>
<dbReference type="Pfam" id="PF01899">
    <property type="entry name" value="MNHE"/>
    <property type="match status" value="1"/>
</dbReference>
<reference evidence="7 8" key="1">
    <citation type="journal article" date="2019" name="Int. J. Syst. Evol. Microbiol.">
        <title>The Global Catalogue of Microorganisms (GCM) 10K type strain sequencing project: providing services to taxonomists for standard genome sequencing and annotation.</title>
        <authorList>
            <consortium name="The Broad Institute Genomics Platform"/>
            <consortium name="The Broad Institute Genome Sequencing Center for Infectious Disease"/>
            <person name="Wu L."/>
            <person name="Ma J."/>
        </authorList>
    </citation>
    <scope>NUCLEOTIDE SEQUENCE [LARGE SCALE GENOMIC DNA]</scope>
    <source>
        <strain evidence="7 8">CGMCC 1.10390</strain>
    </source>
</reference>
<keyword evidence="5 6" id="KW-0472">Membrane</keyword>
<dbReference type="InterPro" id="IPR002758">
    <property type="entry name" value="Cation_antiport_E"/>
</dbReference>
<keyword evidence="8" id="KW-1185">Reference proteome</keyword>
<evidence type="ECO:0000256" key="6">
    <source>
        <dbReference type="SAM" id="Phobius"/>
    </source>
</evidence>
<comment type="caution">
    <text evidence="7">The sequence shown here is derived from an EMBL/GenBank/DDBJ whole genome shotgun (WGS) entry which is preliminary data.</text>
</comment>
<evidence type="ECO:0000313" key="7">
    <source>
        <dbReference type="EMBL" id="MFD1646801.1"/>
    </source>
</evidence>
<comment type="subcellular location">
    <subcellularLocation>
        <location evidence="1">Cell membrane</location>
        <topology evidence="1">Multi-pass membrane protein</topology>
    </subcellularLocation>
</comment>
<dbReference type="EMBL" id="JBHUDO010000003">
    <property type="protein sequence ID" value="MFD1646801.1"/>
    <property type="molecule type" value="Genomic_DNA"/>
</dbReference>
<gene>
    <name evidence="7" type="ORF">ACFSBL_14010</name>
</gene>
<evidence type="ECO:0000256" key="1">
    <source>
        <dbReference type="ARBA" id="ARBA00004651"/>
    </source>
</evidence>